<protein>
    <submittedName>
        <fullName evidence="2">Uncharacterized protein</fullName>
    </submittedName>
</protein>
<name>A0A6A6JKT0_WESOR</name>
<accession>A0A6A6JKT0</accession>
<keyword evidence="3" id="KW-1185">Reference proteome</keyword>
<evidence type="ECO:0000313" key="3">
    <source>
        <dbReference type="Proteomes" id="UP000800097"/>
    </source>
</evidence>
<organism evidence="2 3">
    <name type="scientific">Westerdykella ornata</name>
    <dbReference type="NCBI Taxonomy" id="318751"/>
    <lineage>
        <taxon>Eukaryota</taxon>
        <taxon>Fungi</taxon>
        <taxon>Dikarya</taxon>
        <taxon>Ascomycota</taxon>
        <taxon>Pezizomycotina</taxon>
        <taxon>Dothideomycetes</taxon>
        <taxon>Pleosporomycetidae</taxon>
        <taxon>Pleosporales</taxon>
        <taxon>Sporormiaceae</taxon>
        <taxon>Westerdykella</taxon>
    </lineage>
</organism>
<feature type="region of interest" description="Disordered" evidence="1">
    <location>
        <begin position="162"/>
        <end position="186"/>
    </location>
</feature>
<dbReference type="EMBL" id="ML986491">
    <property type="protein sequence ID" value="KAF2277260.1"/>
    <property type="molecule type" value="Genomic_DNA"/>
</dbReference>
<dbReference type="GeneID" id="54555855"/>
<evidence type="ECO:0000256" key="1">
    <source>
        <dbReference type="SAM" id="MobiDB-lite"/>
    </source>
</evidence>
<dbReference type="RefSeq" id="XP_033654799.1">
    <property type="nucleotide sequence ID" value="XM_033802680.1"/>
</dbReference>
<evidence type="ECO:0000313" key="2">
    <source>
        <dbReference type="EMBL" id="KAF2277260.1"/>
    </source>
</evidence>
<feature type="compositionally biased region" description="Basic and acidic residues" evidence="1">
    <location>
        <begin position="169"/>
        <end position="186"/>
    </location>
</feature>
<sequence>MLDAKSLVYVLPLTLLSPIALNYGKRSGHSLFPLQRPSEAPRAVDQGLLSACAAHPALSVVTVWPTATTSASADPVLATNEPSEAKPEVKPKVQKPKYTCPENEGREENIFFCVHCGGAKEGTPWRNDGVPNAKCVGLSNGMWEDCLCYEEPPQTVFPLVRGNRGTKKGLKEEWTEKSLDEDPPKA</sequence>
<dbReference type="OrthoDB" id="3800789at2759"/>
<proteinExistence type="predicted"/>
<reference evidence="2" key="1">
    <citation type="journal article" date="2020" name="Stud. Mycol.">
        <title>101 Dothideomycetes genomes: a test case for predicting lifestyles and emergence of pathogens.</title>
        <authorList>
            <person name="Haridas S."/>
            <person name="Albert R."/>
            <person name="Binder M."/>
            <person name="Bloem J."/>
            <person name="Labutti K."/>
            <person name="Salamov A."/>
            <person name="Andreopoulos B."/>
            <person name="Baker S."/>
            <person name="Barry K."/>
            <person name="Bills G."/>
            <person name="Bluhm B."/>
            <person name="Cannon C."/>
            <person name="Castanera R."/>
            <person name="Culley D."/>
            <person name="Daum C."/>
            <person name="Ezra D."/>
            <person name="Gonzalez J."/>
            <person name="Henrissat B."/>
            <person name="Kuo A."/>
            <person name="Liang C."/>
            <person name="Lipzen A."/>
            <person name="Lutzoni F."/>
            <person name="Magnuson J."/>
            <person name="Mondo S."/>
            <person name="Nolan M."/>
            <person name="Ohm R."/>
            <person name="Pangilinan J."/>
            <person name="Park H.-J."/>
            <person name="Ramirez L."/>
            <person name="Alfaro M."/>
            <person name="Sun H."/>
            <person name="Tritt A."/>
            <person name="Yoshinaga Y."/>
            <person name="Zwiers L.-H."/>
            <person name="Turgeon B."/>
            <person name="Goodwin S."/>
            <person name="Spatafora J."/>
            <person name="Crous P."/>
            <person name="Grigoriev I."/>
        </authorList>
    </citation>
    <scope>NUCLEOTIDE SEQUENCE</scope>
    <source>
        <strain evidence="2">CBS 379.55</strain>
    </source>
</reference>
<gene>
    <name evidence="2" type="ORF">EI97DRAFT_500849</name>
</gene>
<dbReference type="Proteomes" id="UP000800097">
    <property type="component" value="Unassembled WGS sequence"/>
</dbReference>
<dbReference type="AlphaFoldDB" id="A0A6A6JKT0"/>